<evidence type="ECO:0000256" key="1">
    <source>
        <dbReference type="ARBA" id="ARBA00022898"/>
    </source>
</evidence>
<evidence type="ECO:0000313" key="6">
    <source>
        <dbReference type="EMBL" id="VDP92555.1"/>
    </source>
</evidence>
<dbReference type="InterPro" id="IPR001608">
    <property type="entry name" value="Ala_racemase_N"/>
</dbReference>
<accession>A0A183B7U8</accession>
<dbReference type="EMBL" id="UZAN01060059">
    <property type="protein sequence ID" value="VDP92555.1"/>
    <property type="molecule type" value="Genomic_DNA"/>
</dbReference>
<gene>
    <name evidence="6" type="ORF">ECPE_LOCUS15283</name>
</gene>
<dbReference type="PROSITE" id="PS01211">
    <property type="entry name" value="UPF0001"/>
    <property type="match status" value="1"/>
</dbReference>
<dbReference type="InterPro" id="IPR011078">
    <property type="entry name" value="PyrdxlP_homeostasis"/>
</dbReference>
<feature type="modified residue" description="N6-(pyridoxal phosphate)lysine" evidence="2">
    <location>
        <position position="27"/>
    </location>
</feature>
<dbReference type="PANTHER" id="PTHR10146:SF14">
    <property type="entry name" value="PYRIDOXAL PHOSPHATE HOMEOSTASIS PROTEIN"/>
    <property type="match status" value="1"/>
</dbReference>
<dbReference type="PANTHER" id="PTHR10146">
    <property type="entry name" value="PROLINE SYNTHETASE CO-TRANSCRIBED BACTERIAL HOMOLOG PROTEIN"/>
    <property type="match status" value="1"/>
</dbReference>
<comment type="cofactor">
    <cofactor evidence="2">
        <name>pyridoxal 5'-phosphate</name>
        <dbReference type="ChEBI" id="CHEBI:597326"/>
    </cofactor>
</comment>
<evidence type="ECO:0000313" key="8">
    <source>
        <dbReference type="WBParaSite" id="ECPE_0001532301-mRNA-1"/>
    </source>
</evidence>
<feature type="compositionally biased region" description="Polar residues" evidence="4">
    <location>
        <begin position="7"/>
        <end position="17"/>
    </location>
</feature>
<name>A0A183B7U8_9TREM</name>
<evidence type="ECO:0000256" key="4">
    <source>
        <dbReference type="SAM" id="MobiDB-lite"/>
    </source>
</evidence>
<dbReference type="PIRSF" id="PIRSF004848">
    <property type="entry name" value="YBL036c_PLPDEIII"/>
    <property type="match status" value="1"/>
</dbReference>
<dbReference type="NCBIfam" id="TIGR00044">
    <property type="entry name" value="YggS family pyridoxal phosphate-dependent enzyme"/>
    <property type="match status" value="1"/>
</dbReference>
<comment type="similarity">
    <text evidence="3">Belongs to the pyridoxal phosphate-binding protein YggS/PROSC family.</text>
</comment>
<dbReference type="Gene3D" id="3.20.20.10">
    <property type="entry name" value="Alanine racemase"/>
    <property type="match status" value="1"/>
</dbReference>
<reference evidence="6 7" key="2">
    <citation type="submission" date="2018-11" db="EMBL/GenBank/DDBJ databases">
        <authorList>
            <consortium name="Pathogen Informatics"/>
        </authorList>
    </citation>
    <scope>NUCLEOTIDE SEQUENCE [LARGE SCALE GENOMIC DNA]</scope>
    <source>
        <strain evidence="6 7">Egypt</strain>
    </source>
</reference>
<reference evidence="8" key="1">
    <citation type="submission" date="2016-06" db="UniProtKB">
        <authorList>
            <consortium name="WormBaseParasite"/>
        </authorList>
    </citation>
    <scope>IDENTIFICATION</scope>
</reference>
<evidence type="ECO:0000256" key="3">
    <source>
        <dbReference type="RuleBase" id="RU004514"/>
    </source>
</evidence>
<evidence type="ECO:0000256" key="2">
    <source>
        <dbReference type="PIRSR" id="PIRSR004848-1"/>
    </source>
</evidence>
<feature type="region of interest" description="Disordered" evidence="4">
    <location>
        <begin position="1"/>
        <end position="21"/>
    </location>
</feature>
<dbReference type="WBParaSite" id="ECPE_0001532301-mRNA-1">
    <property type="protein sequence ID" value="ECPE_0001532301-mRNA-1"/>
    <property type="gene ID" value="ECPE_0001532301"/>
</dbReference>
<dbReference type="GO" id="GO:0030170">
    <property type="term" value="F:pyridoxal phosphate binding"/>
    <property type="evidence" value="ECO:0007669"/>
    <property type="project" value="InterPro"/>
</dbReference>
<dbReference type="InterPro" id="IPR029066">
    <property type="entry name" value="PLP-binding_barrel"/>
</dbReference>
<evidence type="ECO:0000313" key="7">
    <source>
        <dbReference type="Proteomes" id="UP000272942"/>
    </source>
</evidence>
<dbReference type="Pfam" id="PF01168">
    <property type="entry name" value="Ala_racemase_N"/>
    <property type="match status" value="1"/>
</dbReference>
<organism evidence="8">
    <name type="scientific">Echinostoma caproni</name>
    <dbReference type="NCBI Taxonomy" id="27848"/>
    <lineage>
        <taxon>Eukaryota</taxon>
        <taxon>Metazoa</taxon>
        <taxon>Spiralia</taxon>
        <taxon>Lophotrochozoa</taxon>
        <taxon>Platyhelminthes</taxon>
        <taxon>Trematoda</taxon>
        <taxon>Digenea</taxon>
        <taxon>Plagiorchiida</taxon>
        <taxon>Echinostomata</taxon>
        <taxon>Echinostomatoidea</taxon>
        <taxon>Echinostomatidae</taxon>
        <taxon>Echinostoma</taxon>
    </lineage>
</organism>
<dbReference type="OrthoDB" id="1915887at2759"/>
<dbReference type="SUPFAM" id="SSF51419">
    <property type="entry name" value="PLP-binding barrel"/>
    <property type="match status" value="1"/>
</dbReference>
<proteinExistence type="inferred from homology"/>
<keyword evidence="1 2" id="KW-0663">Pyridoxal phosphate</keyword>
<protein>
    <submittedName>
        <fullName evidence="8">Ala_racemase_N domain-containing protein</fullName>
    </submittedName>
</protein>
<keyword evidence="7" id="KW-1185">Reference proteome</keyword>
<sequence length="217" mass="24170">MLKMVSKNVNEVSSNGHSPPRLVAVSKEKPVDMIIQAYEAGQKYFGENKVLKKSRSQSTLSWHFIGRIQSNKIKKLTGIFNYQKNLAMVETVDSADHAELLNSSWGAVSRKPLPVLIQVNTSGEPQKGGVHPDEIVRLFQHVKDNCPNLCLKGLMCIGMQFTGQEKHPNPDFVVGFRIVTNLLNAGQSWECRMISKKQFISLGSTSVRVGTTIFGER</sequence>
<dbReference type="AlphaFoldDB" id="A0A183B7U8"/>
<dbReference type="Proteomes" id="UP000272942">
    <property type="component" value="Unassembled WGS sequence"/>
</dbReference>
<feature type="domain" description="Alanine racemase N-terminal" evidence="5">
    <location>
        <begin position="5"/>
        <end position="216"/>
    </location>
</feature>
<evidence type="ECO:0000259" key="5">
    <source>
        <dbReference type="Pfam" id="PF01168"/>
    </source>
</evidence>